<dbReference type="PRINTS" id="PR00411">
    <property type="entry name" value="PNDRDTASEI"/>
</dbReference>
<proteinExistence type="predicted"/>
<sequence length="397" mass="43021">MTEIASPETGDEADSAERRSRRAPDLSRGATVVVIGAGQAGLSAAYHLRRHGFGSALAAPDAERTYVVLDANPGPGGAWQHRWESLHVDKLNRIFDLPGLPQPDMDPDEPSRDAVPRYFSAFEQRYGLPILRPVRVVSVDYADDDEDGDLVVRTDSGVWVARAVVNATGTWDNPVLPPYPGGDAFRGRQLHTRDYGALEDFEGQRVAIVGGGISAVQQLEEISRVAETFWYTRREPVFVEGDFEPETTGRATIEKVIADVEAGRPTGSVVGYTGLGWTPYARAARDRGALVRRPMFAAIERDGVREADGSFTPLDAILWATGFKAALRHLDPLYLRGSLGGITMRGTQVRGEPRVHLIGFGPSQSTVGANRAGREAVTAIVRYLDEGFADEVAGVAV</sequence>
<comment type="caution">
    <text evidence="3">The sequence shown here is derived from an EMBL/GenBank/DDBJ whole genome shotgun (WGS) entry which is preliminary data.</text>
</comment>
<keyword evidence="1" id="KW-0560">Oxidoreductase</keyword>
<protein>
    <submittedName>
        <fullName evidence="3">FAD-dependent oxidoreductase</fullName>
    </submittedName>
</protein>
<keyword evidence="4" id="KW-1185">Reference proteome</keyword>
<feature type="region of interest" description="Disordered" evidence="2">
    <location>
        <begin position="1"/>
        <end position="25"/>
    </location>
</feature>
<gene>
    <name evidence="3" type="ORF">GCM10022202_05770</name>
</gene>
<dbReference type="Gene3D" id="3.50.50.60">
    <property type="entry name" value="FAD/NAD(P)-binding domain"/>
    <property type="match status" value="1"/>
</dbReference>
<feature type="compositionally biased region" description="Basic and acidic residues" evidence="2">
    <location>
        <begin position="15"/>
        <end position="25"/>
    </location>
</feature>
<evidence type="ECO:0000256" key="1">
    <source>
        <dbReference type="ARBA" id="ARBA00023002"/>
    </source>
</evidence>
<dbReference type="Proteomes" id="UP001410795">
    <property type="component" value="Unassembled WGS sequence"/>
</dbReference>
<evidence type="ECO:0000256" key="2">
    <source>
        <dbReference type="SAM" id="MobiDB-lite"/>
    </source>
</evidence>
<dbReference type="InterPro" id="IPR050982">
    <property type="entry name" value="Auxin_biosynth/cation_transpt"/>
</dbReference>
<dbReference type="EMBL" id="BAAAYV010000002">
    <property type="protein sequence ID" value="GAA3648964.1"/>
    <property type="molecule type" value="Genomic_DNA"/>
</dbReference>
<dbReference type="Pfam" id="PF13738">
    <property type="entry name" value="Pyr_redox_3"/>
    <property type="match status" value="1"/>
</dbReference>
<evidence type="ECO:0000313" key="3">
    <source>
        <dbReference type="EMBL" id="GAA3648964.1"/>
    </source>
</evidence>
<dbReference type="SUPFAM" id="SSF51905">
    <property type="entry name" value="FAD/NAD(P)-binding domain"/>
    <property type="match status" value="2"/>
</dbReference>
<organism evidence="3 4">
    <name type="scientific">Microbacterium marinilacus</name>
    <dbReference type="NCBI Taxonomy" id="415209"/>
    <lineage>
        <taxon>Bacteria</taxon>
        <taxon>Bacillati</taxon>
        <taxon>Actinomycetota</taxon>
        <taxon>Actinomycetes</taxon>
        <taxon>Micrococcales</taxon>
        <taxon>Microbacteriaceae</taxon>
        <taxon>Microbacterium</taxon>
    </lineage>
</organism>
<dbReference type="InterPro" id="IPR036188">
    <property type="entry name" value="FAD/NAD-bd_sf"/>
</dbReference>
<evidence type="ECO:0000313" key="4">
    <source>
        <dbReference type="Proteomes" id="UP001410795"/>
    </source>
</evidence>
<reference evidence="4" key="1">
    <citation type="journal article" date="2019" name="Int. J. Syst. Evol. Microbiol.">
        <title>The Global Catalogue of Microorganisms (GCM) 10K type strain sequencing project: providing services to taxonomists for standard genome sequencing and annotation.</title>
        <authorList>
            <consortium name="The Broad Institute Genomics Platform"/>
            <consortium name="The Broad Institute Genome Sequencing Center for Infectious Disease"/>
            <person name="Wu L."/>
            <person name="Ma J."/>
        </authorList>
    </citation>
    <scope>NUCLEOTIDE SEQUENCE [LARGE SCALE GENOMIC DNA]</scope>
    <source>
        <strain evidence="4">JCM 16546</strain>
    </source>
</reference>
<accession>A0ABP7B5W3</accession>
<dbReference type="PRINTS" id="PR00368">
    <property type="entry name" value="FADPNR"/>
</dbReference>
<name>A0ABP7B5W3_9MICO</name>
<dbReference type="PANTHER" id="PTHR43539:SF78">
    <property type="entry name" value="FLAVIN-CONTAINING MONOOXYGENASE"/>
    <property type="match status" value="1"/>
</dbReference>
<dbReference type="PANTHER" id="PTHR43539">
    <property type="entry name" value="FLAVIN-BINDING MONOOXYGENASE-LIKE PROTEIN (AFU_ORTHOLOGUE AFUA_4G09220)"/>
    <property type="match status" value="1"/>
</dbReference>